<gene>
    <name evidence="7" type="ORF">A2592_02915</name>
</gene>
<dbReference type="PANTHER" id="PTHR11138">
    <property type="entry name" value="METHIONYL-TRNA FORMYLTRANSFERASE"/>
    <property type="match status" value="1"/>
</dbReference>
<dbReference type="Pfam" id="PF02911">
    <property type="entry name" value="Formyl_trans_C"/>
    <property type="match status" value="1"/>
</dbReference>
<evidence type="ECO:0000256" key="3">
    <source>
        <dbReference type="ARBA" id="ARBA00022679"/>
    </source>
</evidence>
<evidence type="ECO:0000259" key="5">
    <source>
        <dbReference type="Pfam" id="PF00551"/>
    </source>
</evidence>
<sequence length="289" mass="32077">MKFAFFGTPDIAVIVLDELEKNGFIPSLVVTNPDAPFGRKHTLTPPPAKAWAEARGVAVFQPVSLSQNDGHPMTAIFDTKAEWDLFIVAAYGKLMPAWLLNLPKHGTINVHPSLLPALRGASPIRSAILGDVRETGATIMQMDAELDHGPILAQVPANISESKWPLRGRELDRHLASLGGQLLVETIPRWLNGEVTPIEQNHDQATFCTKITKDMSELTLDPHQLPAGDEAYQMLLKIRAFDGWPETFFIHEGKRIKIKDAELADNETLRITRIIPEGKSEMGFDSYFK</sequence>
<dbReference type="PROSITE" id="PS00373">
    <property type="entry name" value="GART"/>
    <property type="match status" value="1"/>
</dbReference>
<proteinExistence type="inferred from homology"/>
<dbReference type="Proteomes" id="UP000179230">
    <property type="component" value="Unassembled WGS sequence"/>
</dbReference>
<dbReference type="InterPro" id="IPR005793">
    <property type="entry name" value="Formyl_trans_C"/>
</dbReference>
<comment type="similarity">
    <text evidence="1">Belongs to the Fmt family.</text>
</comment>
<dbReference type="SUPFAM" id="SSF50486">
    <property type="entry name" value="FMT C-terminal domain-like"/>
    <property type="match status" value="1"/>
</dbReference>
<evidence type="ECO:0000313" key="8">
    <source>
        <dbReference type="Proteomes" id="UP000179230"/>
    </source>
</evidence>
<dbReference type="GO" id="GO:0005829">
    <property type="term" value="C:cytosol"/>
    <property type="evidence" value="ECO:0007669"/>
    <property type="project" value="TreeGrafter"/>
</dbReference>
<feature type="domain" description="Formyl transferase C-terminal" evidence="6">
    <location>
        <begin position="230"/>
        <end position="269"/>
    </location>
</feature>
<dbReference type="InterPro" id="IPR041711">
    <property type="entry name" value="Met-tRNA-FMT_N"/>
</dbReference>
<dbReference type="GO" id="GO:0004479">
    <property type="term" value="F:methionyl-tRNA formyltransferase activity"/>
    <property type="evidence" value="ECO:0007669"/>
    <property type="project" value="UniProtKB-EC"/>
</dbReference>
<comment type="caution">
    <text evidence="7">The sequence shown here is derived from an EMBL/GenBank/DDBJ whole genome shotgun (WGS) entry which is preliminary data.</text>
</comment>
<keyword evidence="3" id="KW-0808">Transferase</keyword>
<keyword evidence="4" id="KW-0648">Protein biosynthesis</keyword>
<dbReference type="InterPro" id="IPR001555">
    <property type="entry name" value="GART_AS"/>
</dbReference>
<dbReference type="AlphaFoldDB" id="A0A1F6FTY2"/>
<reference evidence="7 8" key="1">
    <citation type="journal article" date="2016" name="Nat. Commun.">
        <title>Thousands of microbial genomes shed light on interconnected biogeochemical processes in an aquifer system.</title>
        <authorList>
            <person name="Anantharaman K."/>
            <person name="Brown C.T."/>
            <person name="Hug L.A."/>
            <person name="Sharon I."/>
            <person name="Castelle C.J."/>
            <person name="Probst A.J."/>
            <person name="Thomas B.C."/>
            <person name="Singh A."/>
            <person name="Wilkins M.J."/>
            <person name="Karaoz U."/>
            <person name="Brodie E.L."/>
            <person name="Williams K.H."/>
            <person name="Hubbard S.S."/>
            <person name="Banfield J.F."/>
        </authorList>
    </citation>
    <scope>NUCLEOTIDE SEQUENCE [LARGE SCALE GENOMIC DNA]</scope>
</reference>
<evidence type="ECO:0000256" key="2">
    <source>
        <dbReference type="ARBA" id="ARBA00012261"/>
    </source>
</evidence>
<dbReference type="SUPFAM" id="SSF53328">
    <property type="entry name" value="Formyltransferase"/>
    <property type="match status" value="1"/>
</dbReference>
<protein>
    <recommendedName>
        <fullName evidence="2">methionyl-tRNA formyltransferase</fullName>
        <ecNumber evidence="2">2.1.2.9</ecNumber>
    </recommendedName>
</protein>
<dbReference type="EC" id="2.1.2.9" evidence="2"/>
<evidence type="ECO:0000313" key="7">
    <source>
        <dbReference type="EMBL" id="OGG89325.1"/>
    </source>
</evidence>
<dbReference type="CDD" id="cd08646">
    <property type="entry name" value="FMT_core_Met-tRNA-FMT_N"/>
    <property type="match status" value="1"/>
</dbReference>
<dbReference type="InterPro" id="IPR036477">
    <property type="entry name" value="Formyl_transf_N_sf"/>
</dbReference>
<dbReference type="Gene3D" id="3.40.50.12230">
    <property type="match status" value="1"/>
</dbReference>
<dbReference type="InterPro" id="IPR011034">
    <property type="entry name" value="Formyl_transferase-like_C_sf"/>
</dbReference>
<evidence type="ECO:0000256" key="4">
    <source>
        <dbReference type="ARBA" id="ARBA00022917"/>
    </source>
</evidence>
<dbReference type="Pfam" id="PF00551">
    <property type="entry name" value="Formyl_trans_N"/>
    <property type="match status" value="1"/>
</dbReference>
<feature type="domain" description="Formyl transferase N-terminal" evidence="5">
    <location>
        <begin position="1"/>
        <end position="162"/>
    </location>
</feature>
<dbReference type="PANTHER" id="PTHR11138:SF5">
    <property type="entry name" value="METHIONYL-TRNA FORMYLTRANSFERASE, MITOCHONDRIAL"/>
    <property type="match status" value="1"/>
</dbReference>
<evidence type="ECO:0000256" key="1">
    <source>
        <dbReference type="ARBA" id="ARBA00010699"/>
    </source>
</evidence>
<dbReference type="EMBL" id="MFMT01000003">
    <property type="protein sequence ID" value="OGG89325.1"/>
    <property type="molecule type" value="Genomic_DNA"/>
</dbReference>
<evidence type="ECO:0000259" key="6">
    <source>
        <dbReference type="Pfam" id="PF02911"/>
    </source>
</evidence>
<accession>A0A1F6FTY2</accession>
<organism evidence="7 8">
    <name type="scientific">Candidatus Kaiserbacteria bacterium RIFOXYD1_FULL_42_15</name>
    <dbReference type="NCBI Taxonomy" id="1798532"/>
    <lineage>
        <taxon>Bacteria</taxon>
        <taxon>Candidatus Kaiseribacteriota</taxon>
    </lineage>
</organism>
<dbReference type="InterPro" id="IPR002376">
    <property type="entry name" value="Formyl_transf_N"/>
</dbReference>
<name>A0A1F6FTY2_9BACT</name>